<dbReference type="VEuPathDB" id="VectorBase:ASIC005785"/>
<dbReference type="EMBL" id="KE524947">
    <property type="protein sequence ID" value="KFB38389.1"/>
    <property type="molecule type" value="Genomic_DNA"/>
</dbReference>
<reference evidence="1 3" key="1">
    <citation type="journal article" date="2014" name="BMC Genomics">
        <title>Genome sequence of Anopheles sinensis provides insight into genetics basis of mosquito competence for malaria parasites.</title>
        <authorList>
            <person name="Zhou D."/>
            <person name="Zhang D."/>
            <person name="Ding G."/>
            <person name="Shi L."/>
            <person name="Hou Q."/>
            <person name="Ye Y."/>
            <person name="Xu Y."/>
            <person name="Zhou H."/>
            <person name="Xiong C."/>
            <person name="Li S."/>
            <person name="Yu J."/>
            <person name="Hong S."/>
            <person name="Yu X."/>
            <person name="Zou P."/>
            <person name="Chen C."/>
            <person name="Chang X."/>
            <person name="Wang W."/>
            <person name="Lv Y."/>
            <person name="Sun Y."/>
            <person name="Ma L."/>
            <person name="Shen B."/>
            <person name="Zhu C."/>
        </authorList>
    </citation>
    <scope>NUCLEOTIDE SEQUENCE [LARGE SCALE GENOMIC DNA]</scope>
</reference>
<proteinExistence type="predicted"/>
<evidence type="ECO:0000313" key="3">
    <source>
        <dbReference type="Proteomes" id="UP000030765"/>
    </source>
</evidence>
<dbReference type="EnsemblMetazoa" id="ASIC005785-RA">
    <property type="protein sequence ID" value="ASIC005785-PA"/>
    <property type="gene ID" value="ASIC005785"/>
</dbReference>
<organism evidence="1">
    <name type="scientific">Anopheles sinensis</name>
    <name type="common">Mosquito</name>
    <dbReference type="NCBI Taxonomy" id="74873"/>
    <lineage>
        <taxon>Eukaryota</taxon>
        <taxon>Metazoa</taxon>
        <taxon>Ecdysozoa</taxon>
        <taxon>Arthropoda</taxon>
        <taxon>Hexapoda</taxon>
        <taxon>Insecta</taxon>
        <taxon>Pterygota</taxon>
        <taxon>Neoptera</taxon>
        <taxon>Endopterygota</taxon>
        <taxon>Diptera</taxon>
        <taxon>Nematocera</taxon>
        <taxon>Culicoidea</taxon>
        <taxon>Culicidae</taxon>
        <taxon>Anophelinae</taxon>
        <taxon>Anopheles</taxon>
    </lineage>
</organism>
<dbReference type="Proteomes" id="UP000030765">
    <property type="component" value="Unassembled WGS sequence"/>
</dbReference>
<gene>
    <name evidence="1" type="ORF">ZHAS_00005785</name>
</gene>
<dbReference type="AlphaFoldDB" id="A0A084VK95"/>
<keyword evidence="3" id="KW-1185">Reference proteome</keyword>
<accession>A0A084VK95</accession>
<evidence type="ECO:0000313" key="2">
    <source>
        <dbReference type="EnsemblMetazoa" id="ASIC005785-PA"/>
    </source>
</evidence>
<protein>
    <submittedName>
        <fullName evidence="1 2">Arsenite-activated ATPase ArsA</fullName>
    </submittedName>
</protein>
<dbReference type="EMBL" id="ATLV01014168">
    <property type="status" value="NOT_ANNOTATED_CDS"/>
    <property type="molecule type" value="Genomic_DNA"/>
</dbReference>
<name>A0A084VK95_ANOSI</name>
<reference evidence="2" key="2">
    <citation type="submission" date="2020-05" db="UniProtKB">
        <authorList>
            <consortium name="EnsemblMetazoa"/>
        </authorList>
    </citation>
    <scope>IDENTIFICATION</scope>
</reference>
<evidence type="ECO:0000313" key="1">
    <source>
        <dbReference type="EMBL" id="KFB38389.1"/>
    </source>
</evidence>
<sequence>MQQSKLGANGNNTESTRERELLITIRTVFECRDHRDSLGREETQMWGDAEHKQERVPIGRGRSGGRIQFGSPTENPPKVSCAAIGKSFLTLTTFSRSRSFFTLAAITGGRRIRRGHHCCHRVIPFPGLAALIPQPGVLSCSVLGARCHFCRVTATAAAAM</sequence>